<reference evidence="1" key="1">
    <citation type="submission" date="2014-11" db="EMBL/GenBank/DDBJ databases">
        <authorList>
            <person name="Amaro Gonzalez C."/>
        </authorList>
    </citation>
    <scope>NUCLEOTIDE SEQUENCE</scope>
</reference>
<reference evidence="1" key="2">
    <citation type="journal article" date="2015" name="Fish Shellfish Immunol.">
        <title>Early steps in the European eel (Anguilla anguilla)-Vibrio vulnificus interaction in the gills: Role of the RtxA13 toxin.</title>
        <authorList>
            <person name="Callol A."/>
            <person name="Pajuelo D."/>
            <person name="Ebbesson L."/>
            <person name="Teles M."/>
            <person name="MacKenzie S."/>
            <person name="Amaro C."/>
        </authorList>
    </citation>
    <scope>NUCLEOTIDE SEQUENCE</scope>
</reference>
<name>A0A0E9X5Q7_ANGAN</name>
<proteinExistence type="predicted"/>
<sequence>MGLHWVPMSLHKAKNELYRCCSIFLGTVKRHLARSPDASWDTTYNAQTHFTGVNFLLIGGSWVILADTYDTDWLFFVAEHYIALDCQEFSLGNSVTVSQKLVQVGEILI</sequence>
<accession>A0A0E9X5Q7</accession>
<dbReference type="EMBL" id="GBXM01010648">
    <property type="protein sequence ID" value="JAH97929.1"/>
    <property type="molecule type" value="Transcribed_RNA"/>
</dbReference>
<organism evidence="1">
    <name type="scientific">Anguilla anguilla</name>
    <name type="common">European freshwater eel</name>
    <name type="synonym">Muraena anguilla</name>
    <dbReference type="NCBI Taxonomy" id="7936"/>
    <lineage>
        <taxon>Eukaryota</taxon>
        <taxon>Metazoa</taxon>
        <taxon>Chordata</taxon>
        <taxon>Craniata</taxon>
        <taxon>Vertebrata</taxon>
        <taxon>Euteleostomi</taxon>
        <taxon>Actinopterygii</taxon>
        <taxon>Neopterygii</taxon>
        <taxon>Teleostei</taxon>
        <taxon>Anguilliformes</taxon>
        <taxon>Anguillidae</taxon>
        <taxon>Anguilla</taxon>
    </lineage>
</organism>
<dbReference type="AlphaFoldDB" id="A0A0E9X5Q7"/>
<evidence type="ECO:0000313" key="1">
    <source>
        <dbReference type="EMBL" id="JAH97929.1"/>
    </source>
</evidence>
<protein>
    <submittedName>
        <fullName evidence="1">Uncharacterized protein</fullName>
    </submittedName>
</protein>